<name>F1A2Y7_DICPU</name>
<reference evidence="2" key="1">
    <citation type="journal article" date="2011" name="Genome Biol.">
        <title>Comparative genomics of the social amoebae Dictyostelium discoideum and Dictyostelium purpureum.</title>
        <authorList>
            <consortium name="US DOE Joint Genome Institute (JGI-PGF)"/>
            <person name="Sucgang R."/>
            <person name="Kuo A."/>
            <person name="Tian X."/>
            <person name="Salerno W."/>
            <person name="Parikh A."/>
            <person name="Feasley C.L."/>
            <person name="Dalin E."/>
            <person name="Tu H."/>
            <person name="Huang E."/>
            <person name="Barry K."/>
            <person name="Lindquist E."/>
            <person name="Shapiro H."/>
            <person name="Bruce D."/>
            <person name="Schmutz J."/>
            <person name="Salamov A."/>
            <person name="Fey P."/>
            <person name="Gaudet P."/>
            <person name="Anjard C."/>
            <person name="Babu M.M."/>
            <person name="Basu S."/>
            <person name="Bushmanova Y."/>
            <person name="van der Wel H."/>
            <person name="Katoh-Kurasawa M."/>
            <person name="Dinh C."/>
            <person name="Coutinho P.M."/>
            <person name="Saito T."/>
            <person name="Elias M."/>
            <person name="Schaap P."/>
            <person name="Kay R.R."/>
            <person name="Henrissat B."/>
            <person name="Eichinger L."/>
            <person name="Rivero F."/>
            <person name="Putnam N.H."/>
            <person name="West C.M."/>
            <person name="Loomis W.F."/>
            <person name="Chisholm R.L."/>
            <person name="Shaulsky G."/>
            <person name="Strassmann J.E."/>
            <person name="Queller D.C."/>
            <person name="Kuspa A."/>
            <person name="Grigoriev I.V."/>
        </authorList>
    </citation>
    <scope>NUCLEOTIDE SEQUENCE [LARGE SCALE GENOMIC DNA]</scope>
    <source>
        <strain evidence="2">QSDP1</strain>
    </source>
</reference>
<dbReference type="eggNOG" id="ENOG502RI41">
    <property type="taxonomic scope" value="Eukaryota"/>
</dbReference>
<dbReference type="Proteomes" id="UP000001064">
    <property type="component" value="Unassembled WGS sequence"/>
</dbReference>
<gene>
    <name evidence="1" type="ORF">DICPUDRAFT_84538</name>
</gene>
<dbReference type="RefSeq" id="XP_003294031.1">
    <property type="nucleotide sequence ID" value="XM_003293983.1"/>
</dbReference>
<organism evidence="1 2">
    <name type="scientific">Dictyostelium purpureum</name>
    <name type="common">Slime mold</name>
    <dbReference type="NCBI Taxonomy" id="5786"/>
    <lineage>
        <taxon>Eukaryota</taxon>
        <taxon>Amoebozoa</taxon>
        <taxon>Evosea</taxon>
        <taxon>Eumycetozoa</taxon>
        <taxon>Dictyostelia</taxon>
        <taxon>Dictyosteliales</taxon>
        <taxon>Dictyosteliaceae</taxon>
        <taxon>Dictyostelium</taxon>
    </lineage>
</organism>
<accession>F1A2Y7</accession>
<evidence type="ECO:0000313" key="1">
    <source>
        <dbReference type="EMBL" id="EGC29438.1"/>
    </source>
</evidence>
<dbReference type="GeneID" id="10505347"/>
<proteinExistence type="predicted"/>
<dbReference type="OMA" id="MICHIEN"/>
<dbReference type="InParanoid" id="F1A2Y7"/>
<protein>
    <submittedName>
        <fullName evidence="1">Uncharacterized protein</fullName>
    </submittedName>
</protein>
<dbReference type="OrthoDB" id="10690955at2759"/>
<dbReference type="EMBL" id="GL871432">
    <property type="protein sequence ID" value="EGC29438.1"/>
    <property type="molecule type" value="Genomic_DNA"/>
</dbReference>
<dbReference type="FunCoup" id="F1A2Y7">
    <property type="interactions" value="398"/>
</dbReference>
<dbReference type="VEuPathDB" id="AmoebaDB:DICPUDRAFT_84538"/>
<evidence type="ECO:0000313" key="2">
    <source>
        <dbReference type="Proteomes" id="UP000001064"/>
    </source>
</evidence>
<sequence length="881" mass="103894">MLRKVIFSSCRNLQNNIKLNNVSVLKNYSTAPRFATIKNDRNFDYLQNKIRDFRKETDENKKVIYFKQFLEKLPEDILETNYTKDILFLITSLLEMDKIQEARQAFDKITKQKMKALNSTKNNEKMSYSREKTENFCFKEIINYYLKKEEFDELEKFFVANATYYKSFLEGQDHFKEFLSKISNVSFKRLSDLVYILYENNIITCNASVNILIFSIEYDPSGNTFKSFYQYHKNLWNQLNVKQFSDLQPFILVRRRDKILNQILDDMLEGCVPLMDLSPKYIHNMMRLFFRVEKDPIQLKKLTDKVLLVAGQQDSESIANLLFLYSSFFDSKEVGREERINLYTMTRFNHDLLMLLPEETRLNVVNDLIKLLLASDQYHKALIWYLSMSNSLGIHQNYQSTIYFIIYHKYQLELNRKGEISLSKEDIEKNKSCLEFWEDIIAFYPDNTISFDEYFDRYIRSKDRYTKILDNSTNLSSRTNKAKEYGFMLDTIRNIISPSDSQLKILLQESAKNQELGVEIYRNLAEKYFAFDDIPSGTLLIESIISMKNSPTSLSKLENIPLQIIKPLLSNNSDLQFKELKGYYRDELITELFGDKEIDSDSIEFKKKLIFNMFYYKFNIKMAISGLIALIERKVPINFSLLEQAVTIVLENKGSFDREIIKMPTLYSFVQKFTKKNTSYEDGFYLTLRNLIDSRQFDKADQYIKEYEHFKSLKNTYIERSRIILEENNQKTSTVGKLQILFDEMVATGIYKDLSFILNPLIKNLIVTLPQDQFSKFENNILFSSPIFDQLTFLDNQSVSKLIYHNRNNSSQLATYMNKCLGTHTKSVLSKELRFNKNITREQIYSILFELRGTGFGNVKVLSKSINNNNNNNNNNTSNNY</sequence>
<dbReference type="AlphaFoldDB" id="F1A2Y7"/>
<keyword evidence="2" id="KW-1185">Reference proteome</keyword>
<dbReference type="STRING" id="5786.F1A2Y7"/>
<dbReference type="KEGG" id="dpp:DICPUDRAFT_84538"/>